<dbReference type="EMBL" id="KB446541">
    <property type="protein sequence ID" value="EME42413.1"/>
    <property type="molecule type" value="Genomic_DNA"/>
</dbReference>
<name>N1PII0_DOTSN</name>
<dbReference type="PANTHER" id="PTHR38149">
    <property type="entry name" value="ATPASE"/>
    <property type="match status" value="1"/>
</dbReference>
<protein>
    <recommendedName>
        <fullName evidence="1">ATPase of the ABC class C-terminal domain-containing protein</fullName>
    </recommendedName>
</protein>
<gene>
    <name evidence="2" type="ORF">DOTSEDRAFT_36287</name>
</gene>
<dbReference type="AlphaFoldDB" id="N1PII0"/>
<evidence type="ECO:0000313" key="2">
    <source>
        <dbReference type="EMBL" id="EME42413.1"/>
    </source>
</evidence>
<dbReference type="STRING" id="675120.N1PII0"/>
<dbReference type="Pfam" id="PF09818">
    <property type="entry name" value="ABC_ATPase"/>
    <property type="match status" value="1"/>
</dbReference>
<organism evidence="2 3">
    <name type="scientific">Dothistroma septosporum (strain NZE10 / CBS 128990)</name>
    <name type="common">Red band needle blight fungus</name>
    <name type="synonym">Mycosphaerella pini</name>
    <dbReference type="NCBI Taxonomy" id="675120"/>
    <lineage>
        <taxon>Eukaryota</taxon>
        <taxon>Fungi</taxon>
        <taxon>Dikarya</taxon>
        <taxon>Ascomycota</taxon>
        <taxon>Pezizomycotina</taxon>
        <taxon>Dothideomycetes</taxon>
        <taxon>Dothideomycetidae</taxon>
        <taxon>Mycosphaerellales</taxon>
        <taxon>Mycosphaerellaceae</taxon>
        <taxon>Dothistroma</taxon>
    </lineage>
</organism>
<dbReference type="InterPro" id="IPR046834">
    <property type="entry name" value="ABC_ATPase_C"/>
</dbReference>
<sequence length="116" mass="12680">MQQLIWNEPITLLVSEARASYAHYGVSTVIVIGGLGDWLALSDNVISLYSYVARSITRSAQEVLSQSPSTVLQGQKYCSPPQRVFSLDLDGVKPPFAPRNKIIAIDSHTKHAADNP</sequence>
<keyword evidence="3" id="KW-1185">Reference proteome</keyword>
<dbReference type="Proteomes" id="UP000016933">
    <property type="component" value="Unassembled WGS sequence"/>
</dbReference>
<evidence type="ECO:0000313" key="3">
    <source>
        <dbReference type="Proteomes" id="UP000016933"/>
    </source>
</evidence>
<dbReference type="PANTHER" id="PTHR38149:SF1">
    <property type="entry name" value="ATPASE"/>
    <property type="match status" value="1"/>
</dbReference>
<dbReference type="OrthoDB" id="189459at2759"/>
<evidence type="ECO:0000259" key="1">
    <source>
        <dbReference type="Pfam" id="PF09818"/>
    </source>
</evidence>
<reference evidence="3" key="1">
    <citation type="journal article" date="2012" name="PLoS Genet.">
        <title>The genomes of the fungal plant pathogens Cladosporium fulvum and Dothistroma septosporum reveal adaptation to different hosts and lifestyles but also signatures of common ancestry.</title>
        <authorList>
            <person name="de Wit P.J.G.M."/>
            <person name="van der Burgt A."/>
            <person name="Oekmen B."/>
            <person name="Stergiopoulos I."/>
            <person name="Abd-Elsalam K.A."/>
            <person name="Aerts A.L."/>
            <person name="Bahkali A.H."/>
            <person name="Beenen H.G."/>
            <person name="Chettri P."/>
            <person name="Cox M.P."/>
            <person name="Datema E."/>
            <person name="de Vries R.P."/>
            <person name="Dhillon B."/>
            <person name="Ganley A.R."/>
            <person name="Griffiths S.A."/>
            <person name="Guo Y."/>
            <person name="Hamelin R.C."/>
            <person name="Henrissat B."/>
            <person name="Kabir M.S."/>
            <person name="Jashni M.K."/>
            <person name="Kema G."/>
            <person name="Klaubauf S."/>
            <person name="Lapidus A."/>
            <person name="Levasseur A."/>
            <person name="Lindquist E."/>
            <person name="Mehrabi R."/>
            <person name="Ohm R.A."/>
            <person name="Owen T.J."/>
            <person name="Salamov A."/>
            <person name="Schwelm A."/>
            <person name="Schijlen E."/>
            <person name="Sun H."/>
            <person name="van den Burg H.A."/>
            <person name="van Ham R.C.H.J."/>
            <person name="Zhang S."/>
            <person name="Goodwin S.B."/>
            <person name="Grigoriev I.V."/>
            <person name="Collemare J."/>
            <person name="Bradshaw R.E."/>
        </authorList>
    </citation>
    <scope>NUCLEOTIDE SEQUENCE [LARGE SCALE GENOMIC DNA]</scope>
    <source>
        <strain evidence="3">NZE10 / CBS 128990</strain>
    </source>
</reference>
<reference evidence="2 3" key="2">
    <citation type="journal article" date="2012" name="PLoS Pathog.">
        <title>Diverse lifestyles and strategies of plant pathogenesis encoded in the genomes of eighteen Dothideomycetes fungi.</title>
        <authorList>
            <person name="Ohm R.A."/>
            <person name="Feau N."/>
            <person name="Henrissat B."/>
            <person name="Schoch C.L."/>
            <person name="Horwitz B.A."/>
            <person name="Barry K.W."/>
            <person name="Condon B.J."/>
            <person name="Copeland A.C."/>
            <person name="Dhillon B."/>
            <person name="Glaser F."/>
            <person name="Hesse C.N."/>
            <person name="Kosti I."/>
            <person name="LaButti K."/>
            <person name="Lindquist E.A."/>
            <person name="Lucas S."/>
            <person name="Salamov A.A."/>
            <person name="Bradshaw R.E."/>
            <person name="Ciuffetti L."/>
            <person name="Hamelin R.C."/>
            <person name="Kema G.H.J."/>
            <person name="Lawrence C."/>
            <person name="Scott J.A."/>
            <person name="Spatafora J.W."/>
            <person name="Turgeon B.G."/>
            <person name="de Wit P.J.G.M."/>
            <person name="Zhong S."/>
            <person name="Goodwin S.B."/>
            <person name="Grigoriev I.V."/>
        </authorList>
    </citation>
    <scope>NUCLEOTIDE SEQUENCE [LARGE SCALE GENOMIC DNA]</scope>
    <source>
        <strain evidence="3">NZE10 / CBS 128990</strain>
    </source>
</reference>
<dbReference type="InterPro" id="IPR019195">
    <property type="entry name" value="ABC_ATPase_put"/>
</dbReference>
<proteinExistence type="predicted"/>
<feature type="domain" description="ATPase of the ABC class C-terminal" evidence="1">
    <location>
        <begin position="1"/>
        <end position="72"/>
    </location>
</feature>
<dbReference type="HOGENOM" id="CLU_2096823_0_0_1"/>
<accession>N1PII0</accession>